<dbReference type="Gramene" id="PRQ19958">
    <property type="protein sequence ID" value="PRQ19958"/>
    <property type="gene ID" value="RchiOBHm_Chr7g0222931"/>
</dbReference>
<dbReference type="AlphaFoldDB" id="A0A2P6PDG1"/>
<name>A0A2P6PDG1_ROSCH</name>
<reference evidence="6 7" key="1">
    <citation type="journal article" date="2018" name="Nat. Genet.">
        <title>The Rosa genome provides new insights in the design of modern roses.</title>
        <authorList>
            <person name="Bendahmane M."/>
        </authorList>
    </citation>
    <scope>NUCLEOTIDE SEQUENCE [LARGE SCALE GENOMIC DNA]</scope>
    <source>
        <strain evidence="7">cv. Old Blush</strain>
    </source>
</reference>
<evidence type="ECO:0000256" key="2">
    <source>
        <dbReference type="ARBA" id="ARBA00005845"/>
    </source>
</evidence>
<accession>A0A2P6PDG1</accession>
<evidence type="ECO:0000256" key="1">
    <source>
        <dbReference type="ARBA" id="ARBA00004474"/>
    </source>
</evidence>
<comment type="caution">
    <text evidence="6">The sequence shown here is derived from an EMBL/GenBank/DDBJ whole genome shotgun (WGS) entry which is preliminary data.</text>
</comment>
<dbReference type="Proteomes" id="UP000238479">
    <property type="component" value="Chromosome 7"/>
</dbReference>
<keyword evidence="3" id="KW-0934">Plastid</keyword>
<dbReference type="STRING" id="74649.A0A2P6PDG1"/>
<sequence length="61" mass="6972">MKLTLKIDLCHHDIQIPVKAPDKTPGELEITYLDEELRVSRGDKGNLFILKLVDPSYRVPV</sequence>
<proteinExistence type="inferred from homology"/>
<organism evidence="6 7">
    <name type="scientific">Rosa chinensis</name>
    <name type="common">China rose</name>
    <dbReference type="NCBI Taxonomy" id="74649"/>
    <lineage>
        <taxon>Eukaryota</taxon>
        <taxon>Viridiplantae</taxon>
        <taxon>Streptophyta</taxon>
        <taxon>Embryophyta</taxon>
        <taxon>Tracheophyta</taxon>
        <taxon>Spermatophyta</taxon>
        <taxon>Magnoliopsida</taxon>
        <taxon>eudicotyledons</taxon>
        <taxon>Gunneridae</taxon>
        <taxon>Pentapetalae</taxon>
        <taxon>rosids</taxon>
        <taxon>fabids</taxon>
        <taxon>Rosales</taxon>
        <taxon>Rosaceae</taxon>
        <taxon>Rosoideae</taxon>
        <taxon>Rosoideae incertae sedis</taxon>
        <taxon>Rosa</taxon>
    </lineage>
</organism>
<evidence type="ECO:0000313" key="6">
    <source>
        <dbReference type="EMBL" id="PRQ19958.1"/>
    </source>
</evidence>
<comment type="subcellular location">
    <subcellularLocation>
        <location evidence="1">Plastid</location>
    </subcellularLocation>
</comment>
<evidence type="ECO:0000256" key="4">
    <source>
        <dbReference type="ARBA" id="ARBA00022946"/>
    </source>
</evidence>
<dbReference type="Pfam" id="PF04755">
    <property type="entry name" value="PAP_fibrillin"/>
    <property type="match status" value="1"/>
</dbReference>
<keyword evidence="7" id="KW-1185">Reference proteome</keyword>
<keyword evidence="4" id="KW-0809">Transit peptide</keyword>
<evidence type="ECO:0000259" key="5">
    <source>
        <dbReference type="Pfam" id="PF04755"/>
    </source>
</evidence>
<dbReference type="GO" id="GO:0009536">
    <property type="term" value="C:plastid"/>
    <property type="evidence" value="ECO:0007669"/>
    <property type="project" value="UniProtKB-SubCell"/>
</dbReference>
<feature type="domain" description="Plastid lipid-associated protein/fibrillin conserved" evidence="5">
    <location>
        <begin position="15"/>
        <end position="51"/>
    </location>
</feature>
<gene>
    <name evidence="6" type="ORF">RchiOBHm_Chr7g0222931</name>
</gene>
<evidence type="ECO:0000313" key="7">
    <source>
        <dbReference type="Proteomes" id="UP000238479"/>
    </source>
</evidence>
<dbReference type="EMBL" id="PDCK01000045">
    <property type="protein sequence ID" value="PRQ19958.1"/>
    <property type="molecule type" value="Genomic_DNA"/>
</dbReference>
<protein>
    <submittedName>
        <fullName evidence="6">Putative plastid lipid-associated protein/fibrillin</fullName>
    </submittedName>
</protein>
<dbReference type="InterPro" id="IPR006843">
    <property type="entry name" value="PAP/fibrillin_dom"/>
</dbReference>
<comment type="similarity">
    <text evidence="2">Belongs to the PAP/fibrillin family.</text>
</comment>
<evidence type="ECO:0000256" key="3">
    <source>
        <dbReference type="ARBA" id="ARBA00022640"/>
    </source>
</evidence>